<dbReference type="InterPro" id="IPR032154">
    <property type="entry name" value="Coatomer_g_Cpla"/>
</dbReference>
<keyword evidence="5" id="KW-0677">Repeat</keyword>
<dbReference type="PANTHER" id="PTHR10261:SF0">
    <property type="entry name" value="COATOMER SUBUNIT GAMMA-2"/>
    <property type="match status" value="1"/>
</dbReference>
<dbReference type="Gene3D" id="2.60.40.1480">
    <property type="entry name" value="Coatomer, gamma subunit, appendage domain"/>
    <property type="match status" value="1"/>
</dbReference>
<name>A0AAV4LWZ5_BABCB</name>
<dbReference type="GO" id="GO:0030126">
    <property type="term" value="C:COPI vesicle coat"/>
    <property type="evidence" value="ECO:0007669"/>
    <property type="project" value="InterPro"/>
</dbReference>
<dbReference type="InterPro" id="IPR011989">
    <property type="entry name" value="ARM-like"/>
</dbReference>
<sequence length="924" mass="101711">MEAGDHGRTDQAMPSIAYDKNAILQEAKVFSKVPISNSKCIAALTKVLCLLNNVEDALTEAETTDIFFGATRLFESKDLRLRRLVYLLIKSIRVNETEIFIVTSSLTKDINSPNVIYRANAIRAMCLIVKSNVASQVERYIKSALVDKDPYVCSSALLCCIRLFTQMPQLVRGWVGEAATCLTSSDPMVQFHGAVMLYLARLNDKNLLAKLVATLRQQTVARHTECFLIRLAVANFGLMREECVELIRAGHKHDKFAVKVETLKAVVSLALAHHRREGNMQDFPFDLKAIVAVLDSFLSSKDVTLHFVAMRQASLMAATFPLVISSLNQKFETFLKSANGDVASFAMVTLVQTGGSDTIERLLKQAESVSGGNLSAIAEALKTLCVSFPEKHAPVLKFFASRFRDAKDKEVKREMINMTAHVVERVPQSHEAGMKHLCDFIEDCEHADLNAQVLKLLGDHVHKTKTPEAYVRFIYNRLLLENATVRHNGVEALNKIMGHCPALKDSVSMLMLPCLEDPEDELRERANLTCALVGLEERVRQSNSRVQFTVAEDADGDAVLGRVTDPETASQLCDVVGSVSESGSVDQLCRVLQECIVNKGGYDAVSDAMIGVEDEETREATPSEWQEREAQVADLIDTGAFVEESDACEDVFPAEVRAHLPQDLPMTSSRDVALTDEEEDYSVEVRFHATERCVVFEFVIGNTLAEHILEDVAVAVDYSQCLNAARWKLAASLPIDRLAVSEKKSAYVVLANASPVGGDAPHFGLLLGNVKVDLDFQVKSGGEDARRYKENYSANDLHLGVGMYCVEWALGDAEFARRWDGAELEEACATFSLQLKDLKDAVQGLRRFFGNCSVAQGSAPSDRIATLRVAGKLLAERDFFARATIGQSGPQAAGQPVPQKGCMLKLQVRAGHRGIAEAIFALLE</sequence>
<evidence type="ECO:0000256" key="1">
    <source>
        <dbReference type="ARBA" id="ARBA00004255"/>
    </source>
</evidence>
<dbReference type="GO" id="GO:0000139">
    <property type="term" value="C:Golgi membrane"/>
    <property type="evidence" value="ECO:0007669"/>
    <property type="project" value="UniProtKB-SubCell"/>
</dbReference>
<keyword evidence="15" id="KW-0167">Capsid protein</keyword>
<dbReference type="Pfam" id="PF16381">
    <property type="entry name" value="Coatomer_g_Cpla"/>
    <property type="match status" value="1"/>
</dbReference>
<dbReference type="Pfam" id="PF08752">
    <property type="entry name" value="COP-gamma_platf"/>
    <property type="match status" value="1"/>
</dbReference>
<evidence type="ECO:0000256" key="11">
    <source>
        <dbReference type="PIRNR" id="PIRNR037093"/>
    </source>
</evidence>
<dbReference type="GeneID" id="94195989"/>
<keyword evidence="10 11" id="KW-0968">Cytoplasmic vesicle</keyword>
<dbReference type="PIRSF" id="PIRSF037093">
    <property type="entry name" value="Coatomer_gamma_subunit"/>
    <property type="match status" value="1"/>
</dbReference>
<dbReference type="GO" id="GO:0009306">
    <property type="term" value="P:protein secretion"/>
    <property type="evidence" value="ECO:0007669"/>
    <property type="project" value="TreeGrafter"/>
</dbReference>
<dbReference type="InterPro" id="IPR002553">
    <property type="entry name" value="Clathrin/coatomer_adapt-like_N"/>
</dbReference>
<keyword evidence="15" id="KW-0946">Virion</keyword>
<dbReference type="GO" id="GO:0006886">
    <property type="term" value="P:intracellular protein transport"/>
    <property type="evidence" value="ECO:0007669"/>
    <property type="project" value="InterPro"/>
</dbReference>
<dbReference type="Proteomes" id="UP001497744">
    <property type="component" value="Unassembled WGS sequence"/>
</dbReference>
<dbReference type="InterPro" id="IPR012295">
    <property type="entry name" value="TBP_dom_sf"/>
</dbReference>
<reference evidence="15 16" key="1">
    <citation type="submission" date="2021-06" db="EMBL/GenBank/DDBJ databases">
        <title>Genome sequence of Babesia caballi.</title>
        <authorList>
            <person name="Yamagishi J."/>
            <person name="Kidaka T."/>
            <person name="Ochi A."/>
        </authorList>
    </citation>
    <scope>NUCLEOTIDE SEQUENCE [LARGE SCALE GENOMIC DNA]</scope>
    <source>
        <strain evidence="15">USDA-D6B2</strain>
    </source>
</reference>
<evidence type="ECO:0000256" key="3">
    <source>
        <dbReference type="ARBA" id="ARBA00022448"/>
    </source>
</evidence>
<evidence type="ECO:0000259" key="13">
    <source>
        <dbReference type="Pfam" id="PF08752"/>
    </source>
</evidence>
<keyword evidence="6 11" id="KW-0931">ER-Golgi transport</keyword>
<evidence type="ECO:0000256" key="9">
    <source>
        <dbReference type="ARBA" id="ARBA00023136"/>
    </source>
</evidence>
<dbReference type="Gene3D" id="3.30.310.10">
    <property type="entry name" value="TATA-Binding Protein"/>
    <property type="match status" value="1"/>
</dbReference>
<dbReference type="InterPro" id="IPR009028">
    <property type="entry name" value="Coatomer/calthrin_app_sub_C"/>
</dbReference>
<dbReference type="RefSeq" id="XP_067716577.1">
    <property type="nucleotide sequence ID" value="XM_067860476.1"/>
</dbReference>
<keyword evidence="4 11" id="KW-0963">Cytoplasm</keyword>
<evidence type="ECO:0000256" key="10">
    <source>
        <dbReference type="ARBA" id="ARBA00023329"/>
    </source>
</evidence>
<keyword evidence="3 11" id="KW-0813">Transport</keyword>
<dbReference type="InterPro" id="IPR016024">
    <property type="entry name" value="ARM-type_fold"/>
</dbReference>
<dbReference type="GO" id="GO:0005783">
    <property type="term" value="C:endoplasmic reticulum"/>
    <property type="evidence" value="ECO:0007669"/>
    <property type="project" value="TreeGrafter"/>
</dbReference>
<dbReference type="PANTHER" id="PTHR10261">
    <property type="entry name" value="COATOMER SUBUNIT GAMMA"/>
    <property type="match status" value="1"/>
</dbReference>
<evidence type="ECO:0000256" key="6">
    <source>
        <dbReference type="ARBA" id="ARBA00022892"/>
    </source>
</evidence>
<dbReference type="Pfam" id="PF01602">
    <property type="entry name" value="Adaptin_N"/>
    <property type="match status" value="1"/>
</dbReference>
<dbReference type="AlphaFoldDB" id="A0AAV4LWZ5"/>
<dbReference type="GO" id="GO:0006888">
    <property type="term" value="P:endoplasmic reticulum to Golgi vesicle-mediated transport"/>
    <property type="evidence" value="ECO:0007669"/>
    <property type="project" value="TreeGrafter"/>
</dbReference>
<protein>
    <recommendedName>
        <fullName evidence="11">Coatomer subunit gamma</fullName>
    </recommendedName>
</protein>
<evidence type="ECO:0000313" key="15">
    <source>
        <dbReference type="EMBL" id="GIX64508.1"/>
    </source>
</evidence>
<feature type="domain" description="Coatomer subunit gamma C-terminal" evidence="14">
    <location>
        <begin position="805"/>
        <end position="921"/>
    </location>
</feature>
<dbReference type="InterPro" id="IPR037067">
    <property type="entry name" value="Coatomer_gsu_app_sf"/>
</dbReference>
<evidence type="ECO:0000256" key="7">
    <source>
        <dbReference type="ARBA" id="ARBA00022927"/>
    </source>
</evidence>
<dbReference type="SUPFAM" id="SSF48371">
    <property type="entry name" value="ARM repeat"/>
    <property type="match status" value="1"/>
</dbReference>
<organism evidence="15 16">
    <name type="scientific">Babesia caballi</name>
    <dbReference type="NCBI Taxonomy" id="5871"/>
    <lineage>
        <taxon>Eukaryota</taxon>
        <taxon>Sar</taxon>
        <taxon>Alveolata</taxon>
        <taxon>Apicomplexa</taxon>
        <taxon>Aconoidasida</taxon>
        <taxon>Piroplasmida</taxon>
        <taxon>Babesiidae</taxon>
        <taxon>Babesia</taxon>
    </lineage>
</organism>
<dbReference type="InterPro" id="IPR013040">
    <property type="entry name" value="Coatomer_gsu_app_Ig-like_dom"/>
</dbReference>
<comment type="function">
    <text evidence="11">The coatomer is a cytosolic protein complex that binds to dilysine motifs and reversibly associates with Golgi non-clathrin-coated vesicles, which further mediate biosynthetic protein transport from the ER, via the Golgi up to the trans Golgi network. Coatomer complex is required for budding from Golgi membranes, and is essential for the retrograde Golgi-to-ER transport of dilysine-tagged proteins.</text>
</comment>
<comment type="similarity">
    <text evidence="2 11">Belongs to the COPG family.</text>
</comment>
<dbReference type="GO" id="GO:0006891">
    <property type="term" value="P:intra-Golgi vesicle-mediated transport"/>
    <property type="evidence" value="ECO:0007669"/>
    <property type="project" value="TreeGrafter"/>
</dbReference>
<dbReference type="Gene3D" id="1.25.10.10">
    <property type="entry name" value="Leucine-rich Repeat Variant"/>
    <property type="match status" value="2"/>
</dbReference>
<proteinExistence type="inferred from homology"/>
<dbReference type="GO" id="GO:0005198">
    <property type="term" value="F:structural molecule activity"/>
    <property type="evidence" value="ECO:0007669"/>
    <property type="project" value="InterPro"/>
</dbReference>
<dbReference type="SUPFAM" id="SSF49348">
    <property type="entry name" value="Clathrin adaptor appendage domain"/>
    <property type="match status" value="1"/>
</dbReference>
<dbReference type="EMBL" id="BPLF01000003">
    <property type="protein sequence ID" value="GIX64508.1"/>
    <property type="molecule type" value="Genomic_DNA"/>
</dbReference>
<evidence type="ECO:0000256" key="8">
    <source>
        <dbReference type="ARBA" id="ARBA00023034"/>
    </source>
</evidence>
<keyword evidence="16" id="KW-1185">Reference proteome</keyword>
<keyword evidence="7 11" id="KW-0653">Protein transport</keyword>
<comment type="subunit">
    <text evidence="11">Oligomeric complex.</text>
</comment>
<dbReference type="SUPFAM" id="SSF55711">
    <property type="entry name" value="Subdomain of clathrin and coatomer appendage domain"/>
    <property type="match status" value="1"/>
</dbReference>
<evidence type="ECO:0000256" key="5">
    <source>
        <dbReference type="ARBA" id="ARBA00022737"/>
    </source>
</evidence>
<accession>A0AAV4LWZ5</accession>
<evidence type="ECO:0000256" key="4">
    <source>
        <dbReference type="ARBA" id="ARBA00022490"/>
    </source>
</evidence>
<evidence type="ECO:0000313" key="16">
    <source>
        <dbReference type="Proteomes" id="UP001497744"/>
    </source>
</evidence>
<evidence type="ECO:0000256" key="2">
    <source>
        <dbReference type="ARBA" id="ARBA00010720"/>
    </source>
</evidence>
<evidence type="ECO:0000259" key="12">
    <source>
        <dbReference type="Pfam" id="PF01602"/>
    </source>
</evidence>
<keyword evidence="8 11" id="KW-0333">Golgi apparatus</keyword>
<comment type="caution">
    <text evidence="15">The sequence shown here is derived from an EMBL/GenBank/DDBJ whole genome shotgun (WGS) entry which is preliminary data.</text>
</comment>
<keyword evidence="9 11" id="KW-0472">Membrane</keyword>
<feature type="domain" description="Coatomer gamma subunit appendage Ig-like subdomain" evidence="13">
    <location>
        <begin position="666"/>
        <end position="799"/>
    </location>
</feature>
<evidence type="ECO:0000259" key="14">
    <source>
        <dbReference type="Pfam" id="PF16381"/>
    </source>
</evidence>
<comment type="subcellular location">
    <subcellularLocation>
        <location evidence="11">Cytoplasm</location>
    </subcellularLocation>
    <subcellularLocation>
        <location evidence="1 11">Golgi apparatus membrane</location>
        <topology evidence="1 11">Peripheral membrane protein</topology>
        <orientation evidence="1 11">Cytoplasmic side</orientation>
    </subcellularLocation>
    <subcellularLocation>
        <location evidence="11">Cytoplasmic vesicle</location>
        <location evidence="11">COPI-coated vesicle membrane</location>
        <topology evidence="11">Peripheral membrane protein</topology>
        <orientation evidence="11">Cytoplasmic side</orientation>
    </subcellularLocation>
</comment>
<dbReference type="InterPro" id="IPR017106">
    <property type="entry name" value="Coatomer_gsu"/>
</dbReference>
<feature type="domain" description="Clathrin/coatomer adaptor adaptin-like N-terminal" evidence="12">
    <location>
        <begin position="20"/>
        <end position="533"/>
    </location>
</feature>
<gene>
    <name evidence="15" type="ORF">BcabD6B2_39430</name>
</gene>
<dbReference type="InterPro" id="IPR013041">
    <property type="entry name" value="Clathrin_app_Ig-like_sf"/>
</dbReference>
<dbReference type="GO" id="GO:0005793">
    <property type="term" value="C:endoplasmic reticulum-Golgi intermediate compartment"/>
    <property type="evidence" value="ECO:0007669"/>
    <property type="project" value="TreeGrafter"/>
</dbReference>